<proteinExistence type="predicted"/>
<protein>
    <submittedName>
        <fullName evidence="1">Uncharacterized protein</fullName>
    </submittedName>
</protein>
<gene>
    <name evidence="1" type="ORF">NQ176_g3998</name>
</gene>
<sequence length="480" mass="53589">MNTGSGKMQEPDFTIYEDPDTVAEHIRPGDPNAEGWVDEIATDLAVAINSIRLDDKMPIAWVASRKPPVPVSRNTKTHSFAIRTGPMSCQCYFVPGSNDIIVKNDSQVPIRAQNSEQCYKLPFKHDEQQLSPGIWQLAVGEETPSVAIRIVAMDLLLDAADVKDIEQSNKRRRMAVNSTVLCRDACGGGQSSLSQREKHPRQVSVGISVGGIQYRYQRDKTHGKLVRISFFASKEKFTSRRAQMWECCKSTLSKLDHPHITKLLDSDARDLSLKIPASFPVLLTGTDEQGYYQHVGEVDSFICQITSALVYLHSQELTHHDLGAGSILWQQPGKYVLSGFVRSGDTKPAYEVTTEQTPWYLAPEFYQEQVRDQKGDVFALAVLVLYAKRYIPLPDSCQWWDAYGVQQGTEDVGSYLAWGDILNDALANLVAYGESDGESIRSALAPHEQRPTAVEFYESWLKQTNGGRTGAEERLQNEAV</sequence>
<evidence type="ECO:0000313" key="2">
    <source>
        <dbReference type="Proteomes" id="UP001143910"/>
    </source>
</evidence>
<name>A0ACC1NFK7_9HYPO</name>
<organism evidence="1 2">
    <name type="scientific">Zarea fungicola</name>
    <dbReference type="NCBI Taxonomy" id="93591"/>
    <lineage>
        <taxon>Eukaryota</taxon>
        <taxon>Fungi</taxon>
        <taxon>Dikarya</taxon>
        <taxon>Ascomycota</taxon>
        <taxon>Pezizomycotina</taxon>
        <taxon>Sordariomycetes</taxon>
        <taxon>Hypocreomycetidae</taxon>
        <taxon>Hypocreales</taxon>
        <taxon>Cordycipitaceae</taxon>
        <taxon>Zarea</taxon>
    </lineage>
</organism>
<evidence type="ECO:0000313" key="1">
    <source>
        <dbReference type="EMBL" id="KAJ2978112.1"/>
    </source>
</evidence>
<accession>A0ACC1NFK7</accession>
<reference evidence="1" key="1">
    <citation type="submission" date="2022-08" db="EMBL/GenBank/DDBJ databases">
        <title>Genome Sequence of Lecanicillium fungicola.</title>
        <authorList>
            <person name="Buettner E."/>
        </authorList>
    </citation>
    <scope>NUCLEOTIDE SEQUENCE</scope>
    <source>
        <strain evidence="1">Babe33</strain>
    </source>
</reference>
<dbReference type="EMBL" id="JANJQO010000406">
    <property type="protein sequence ID" value="KAJ2978112.1"/>
    <property type="molecule type" value="Genomic_DNA"/>
</dbReference>
<keyword evidence="2" id="KW-1185">Reference proteome</keyword>
<comment type="caution">
    <text evidence="1">The sequence shown here is derived from an EMBL/GenBank/DDBJ whole genome shotgun (WGS) entry which is preliminary data.</text>
</comment>
<dbReference type="Proteomes" id="UP001143910">
    <property type="component" value="Unassembled WGS sequence"/>
</dbReference>